<dbReference type="SUPFAM" id="SSF55136">
    <property type="entry name" value="Probable bacterial effector-binding domain"/>
    <property type="match status" value="1"/>
</dbReference>
<accession>A0A846R2R6</accession>
<reference evidence="2 3" key="1">
    <citation type="submission" date="2020-03" db="EMBL/GenBank/DDBJ databases">
        <title>Genomic Encyclopedia of Type Strains, Phase IV (KMG-IV): sequencing the most valuable type-strain genomes for metagenomic binning, comparative biology and taxonomic classification.</title>
        <authorList>
            <person name="Goeker M."/>
        </authorList>
    </citation>
    <scope>NUCLEOTIDE SEQUENCE [LARGE SCALE GENOMIC DNA]</scope>
    <source>
        <strain evidence="2 3">DSM 29762</strain>
    </source>
</reference>
<dbReference type="Pfam" id="PF06445">
    <property type="entry name" value="GyrI-like"/>
    <property type="match status" value="1"/>
</dbReference>
<keyword evidence="3" id="KW-1185">Reference proteome</keyword>
<dbReference type="InterPro" id="IPR029442">
    <property type="entry name" value="GyrI-like"/>
</dbReference>
<dbReference type="Gene3D" id="3.20.80.10">
    <property type="entry name" value="Regulatory factor, effector binding domain"/>
    <property type="match status" value="1"/>
</dbReference>
<comment type="caution">
    <text evidence="2">The sequence shown here is derived from an EMBL/GenBank/DDBJ whole genome shotgun (WGS) entry which is preliminary data.</text>
</comment>
<evidence type="ECO:0000313" key="2">
    <source>
        <dbReference type="EMBL" id="NJB71109.1"/>
    </source>
</evidence>
<dbReference type="InterPro" id="IPR011256">
    <property type="entry name" value="Reg_factor_effector_dom_sf"/>
</dbReference>
<organism evidence="2 3">
    <name type="scientific">Saonia flava</name>
    <dbReference type="NCBI Taxonomy" id="523696"/>
    <lineage>
        <taxon>Bacteria</taxon>
        <taxon>Pseudomonadati</taxon>
        <taxon>Bacteroidota</taxon>
        <taxon>Flavobacteriia</taxon>
        <taxon>Flavobacteriales</taxon>
        <taxon>Flavobacteriaceae</taxon>
        <taxon>Saonia</taxon>
    </lineage>
</organism>
<name>A0A846R2R6_9FLAO</name>
<proteinExistence type="predicted"/>
<dbReference type="AlphaFoldDB" id="A0A846R2R6"/>
<evidence type="ECO:0000259" key="1">
    <source>
        <dbReference type="Pfam" id="PF06445"/>
    </source>
</evidence>
<protein>
    <submittedName>
        <fullName evidence="2">Effector-binding domain-containing protein</fullName>
    </submittedName>
</protein>
<gene>
    <name evidence="2" type="ORF">GGR42_001571</name>
</gene>
<dbReference type="EMBL" id="JAATJJ010000001">
    <property type="protein sequence ID" value="NJB71109.1"/>
    <property type="molecule type" value="Genomic_DNA"/>
</dbReference>
<evidence type="ECO:0000313" key="3">
    <source>
        <dbReference type="Proteomes" id="UP000590442"/>
    </source>
</evidence>
<feature type="domain" description="GyrI-like small molecule binding" evidence="1">
    <location>
        <begin position="167"/>
        <end position="296"/>
    </location>
</feature>
<dbReference type="Proteomes" id="UP000590442">
    <property type="component" value="Unassembled WGS sequence"/>
</dbReference>
<dbReference type="RefSeq" id="WP_167962560.1">
    <property type="nucleotide sequence ID" value="NZ_JAATJJ010000001.1"/>
</dbReference>
<sequence length="297" mass="34551">MKKKIVLILGACLLVGLVWYLFIKPYDYLVTFKAKTFPGTINQTIKIWDKTMNTIANVEQKNLNQLRQQLKFGDSVHIYDWDIEPISDSLSKVRVYVTDRQHSLKNKIAIPFFDTDFEKNTKKTLIDFNEKLKEHISKFKVKIVGQYEVKSTYCAYISLKGTQYEKANGMMINYPFLSNTLAEKKVKLNGTPFVEVTNWDIQTDSIAYNFCFPIIKSDSLPIHEEIKYKQFTGKKALKAVYNGNYITSDRAWYALLDHAKKNKIEIEANPVEVFYNNPNFGGDELNWKAEIYMPLKD</sequence>